<dbReference type="PANTHER" id="PTHR46231:SF1">
    <property type="entry name" value="ANKYRIN REPEAT AND BTB_POZ DOMAIN-CONTAINING PROTEIN 1"/>
    <property type="match status" value="1"/>
</dbReference>
<keyword evidence="3" id="KW-0040">ANK repeat</keyword>
<gene>
    <name evidence="6" type="ORF">VaNZ11_006207</name>
</gene>
<keyword evidence="7" id="KW-1185">Reference proteome</keyword>
<dbReference type="Proteomes" id="UP001165090">
    <property type="component" value="Unassembled WGS sequence"/>
</dbReference>
<evidence type="ECO:0000313" key="7">
    <source>
        <dbReference type="Proteomes" id="UP001165090"/>
    </source>
</evidence>
<evidence type="ECO:0000256" key="1">
    <source>
        <dbReference type="ARBA" id="ARBA00004906"/>
    </source>
</evidence>
<feature type="region of interest" description="Disordered" evidence="4">
    <location>
        <begin position="258"/>
        <end position="280"/>
    </location>
</feature>
<reference evidence="6 7" key="1">
    <citation type="journal article" date="2023" name="IScience">
        <title>Expanded male sex-determining region conserved during the evolution of homothallism in the green alga Volvox.</title>
        <authorList>
            <person name="Yamamoto K."/>
            <person name="Matsuzaki R."/>
            <person name="Mahakham W."/>
            <person name="Heman W."/>
            <person name="Sekimoto H."/>
            <person name="Kawachi M."/>
            <person name="Minakuchi Y."/>
            <person name="Toyoda A."/>
            <person name="Nozaki H."/>
        </authorList>
    </citation>
    <scope>NUCLEOTIDE SEQUENCE [LARGE SCALE GENOMIC DNA]</scope>
    <source>
        <strain evidence="6 7">NIES-4468</strain>
    </source>
</reference>
<dbReference type="PANTHER" id="PTHR46231">
    <property type="entry name" value="ANKYRIN REPEAT AND BTB/POZ DOMAIN-CONTAINING PROTEIN 1"/>
    <property type="match status" value="1"/>
</dbReference>
<dbReference type="InterPro" id="IPR011333">
    <property type="entry name" value="SKP1/BTB/POZ_sf"/>
</dbReference>
<sequence>MEELSCPSLAVRKISLQVSVYPVAIVSRPTPSSNVSNSSSGYQTLLFSNDKDVLFGSDSRSCIFELLSEGCDTSEQFRLAAQPLALKERGPDGELKPYTCQVALHRAVYDPYSKAVYFVEGRALMRLGPDDVVSPLAGHREQCGTLDGPGPMARFQLPQTLVSDGAGNLYVGDGGAVRRVALPPLSQHGNRLQEDLLVNGQQQQQQQDAMVTTVYGGPGSFVDVAYDLMNRRLFAATLYAVYHIPDDGRVPVRVSGSERPIATSPIPGSGHSSGSGSGSSYGSLAPLASSSAAAMAGLGQSYIGGGGGGFEGISGLIADSTGGLLIADRHQVFRLEPDGSSETVICLGKSDTSSGGLGCYPAILHNGWMALCQYGRRRVLLLQLGLRCGGGGFGTLPYGRPAWQWHHEGVVGLLADLASLLAFPDGSVDVEVSVGDRVFFCHRLILAMRCMYFRRLFAGSFADSAARKVVLQDADPDAFEHLLRHFYTGDLGFPPDLLRPVAELADRLLLPQVVHHVHRRLLAAVHPAGVVGDMLWAQQQGFAGLLAELKEWYLLHQAEVLSSAPDSVRQMAVVAPSLMYDLHCATVRHINRRR</sequence>
<evidence type="ECO:0000256" key="3">
    <source>
        <dbReference type="ARBA" id="ARBA00023043"/>
    </source>
</evidence>
<dbReference type="SMART" id="SM00225">
    <property type="entry name" value="BTB"/>
    <property type="match status" value="1"/>
</dbReference>
<name>A0ABQ5S077_9CHLO</name>
<evidence type="ECO:0000259" key="5">
    <source>
        <dbReference type="PROSITE" id="PS50097"/>
    </source>
</evidence>
<organism evidence="6 7">
    <name type="scientific">Volvox africanus</name>
    <dbReference type="NCBI Taxonomy" id="51714"/>
    <lineage>
        <taxon>Eukaryota</taxon>
        <taxon>Viridiplantae</taxon>
        <taxon>Chlorophyta</taxon>
        <taxon>core chlorophytes</taxon>
        <taxon>Chlorophyceae</taxon>
        <taxon>CS clade</taxon>
        <taxon>Chlamydomonadales</taxon>
        <taxon>Volvocaceae</taxon>
        <taxon>Volvox</taxon>
    </lineage>
</organism>
<dbReference type="InterPro" id="IPR044515">
    <property type="entry name" value="ABTB1"/>
</dbReference>
<dbReference type="Pfam" id="PF00651">
    <property type="entry name" value="BTB"/>
    <property type="match status" value="1"/>
</dbReference>
<comment type="pathway">
    <text evidence="1">Protein modification; protein ubiquitination.</text>
</comment>
<dbReference type="PROSITE" id="PS50097">
    <property type="entry name" value="BTB"/>
    <property type="match status" value="1"/>
</dbReference>
<proteinExistence type="predicted"/>
<keyword evidence="2" id="KW-0677">Repeat</keyword>
<evidence type="ECO:0000256" key="2">
    <source>
        <dbReference type="ARBA" id="ARBA00022737"/>
    </source>
</evidence>
<dbReference type="InterPro" id="IPR000210">
    <property type="entry name" value="BTB/POZ_dom"/>
</dbReference>
<evidence type="ECO:0000256" key="4">
    <source>
        <dbReference type="SAM" id="MobiDB-lite"/>
    </source>
</evidence>
<dbReference type="InterPro" id="IPR011042">
    <property type="entry name" value="6-blade_b-propeller_TolB-like"/>
</dbReference>
<dbReference type="Gene3D" id="3.30.710.10">
    <property type="entry name" value="Potassium Channel Kv1.1, Chain A"/>
    <property type="match status" value="1"/>
</dbReference>
<dbReference type="CDD" id="cd18186">
    <property type="entry name" value="BTB_POZ_ZBTB_KLHL-like"/>
    <property type="match status" value="1"/>
</dbReference>
<accession>A0ABQ5S077</accession>
<evidence type="ECO:0000313" key="6">
    <source>
        <dbReference type="EMBL" id="GLI63300.1"/>
    </source>
</evidence>
<protein>
    <recommendedName>
        <fullName evidence="5">BTB domain-containing protein</fullName>
    </recommendedName>
</protein>
<feature type="domain" description="BTB" evidence="5">
    <location>
        <begin position="428"/>
        <end position="495"/>
    </location>
</feature>
<dbReference type="SUPFAM" id="SSF101898">
    <property type="entry name" value="NHL repeat"/>
    <property type="match status" value="1"/>
</dbReference>
<dbReference type="SUPFAM" id="SSF54695">
    <property type="entry name" value="POZ domain"/>
    <property type="match status" value="1"/>
</dbReference>
<comment type="caution">
    <text evidence="6">The sequence shown here is derived from an EMBL/GenBank/DDBJ whole genome shotgun (WGS) entry which is preliminary data.</text>
</comment>
<dbReference type="EMBL" id="BSDZ01000015">
    <property type="protein sequence ID" value="GLI63300.1"/>
    <property type="molecule type" value="Genomic_DNA"/>
</dbReference>
<dbReference type="Gene3D" id="2.120.10.30">
    <property type="entry name" value="TolB, C-terminal domain"/>
    <property type="match status" value="1"/>
</dbReference>